<dbReference type="AlphaFoldDB" id="K1YWM4"/>
<dbReference type="HAMAP" id="MF_00386">
    <property type="entry name" value="UPF0161_YidD"/>
    <property type="match status" value="1"/>
</dbReference>
<dbReference type="InterPro" id="IPR002696">
    <property type="entry name" value="Membr_insert_effic_factor_YidD"/>
</dbReference>
<reference evidence="2" key="1">
    <citation type="journal article" date="2012" name="Science">
        <title>Fermentation, hydrogen, and sulfur metabolism in multiple uncultivated bacterial phyla.</title>
        <authorList>
            <person name="Wrighton K.C."/>
            <person name="Thomas B.C."/>
            <person name="Sharon I."/>
            <person name="Miller C.S."/>
            <person name="Castelle C.J."/>
            <person name="VerBerkmoes N.C."/>
            <person name="Wilkins M.J."/>
            <person name="Hettich R.L."/>
            <person name="Lipton M.S."/>
            <person name="Williams K.H."/>
            <person name="Long P.E."/>
            <person name="Banfield J.F."/>
        </authorList>
    </citation>
    <scope>NUCLEOTIDE SEQUENCE [LARGE SCALE GENOMIC DNA]</scope>
</reference>
<gene>
    <name evidence="2" type="ORF">ACD_78C00327G0003</name>
</gene>
<protein>
    <recommendedName>
        <fullName evidence="1">Putative membrane protein insertion efficiency factor</fullName>
    </recommendedName>
</protein>
<sequence length="82" mass="9914">MKKSIIFLVRLYQKYLSPDHSVWARAMRRPPYCRHIPSCSEYMIEAVEKRWVVVGLMKGTWRILRCNPWGKWGYDPVDKKEK</sequence>
<dbReference type="EMBL" id="AMFJ01034327">
    <property type="protein sequence ID" value="EKD29639.1"/>
    <property type="molecule type" value="Genomic_DNA"/>
</dbReference>
<comment type="function">
    <text evidence="1">Could be involved in insertion of integral membrane proteins into the membrane.</text>
</comment>
<dbReference type="GO" id="GO:0005886">
    <property type="term" value="C:plasma membrane"/>
    <property type="evidence" value="ECO:0007669"/>
    <property type="project" value="UniProtKB-SubCell"/>
</dbReference>
<comment type="caution">
    <text evidence="2">The sequence shown here is derived from an EMBL/GenBank/DDBJ whole genome shotgun (WGS) entry which is preliminary data.</text>
</comment>
<dbReference type="NCBIfam" id="TIGR00278">
    <property type="entry name" value="membrane protein insertion efficiency factor YidD"/>
    <property type="match status" value="1"/>
</dbReference>
<proteinExistence type="inferred from homology"/>
<evidence type="ECO:0000256" key="1">
    <source>
        <dbReference type="HAMAP-Rule" id="MF_00386"/>
    </source>
</evidence>
<dbReference type="PANTHER" id="PTHR33383">
    <property type="entry name" value="MEMBRANE PROTEIN INSERTION EFFICIENCY FACTOR-RELATED"/>
    <property type="match status" value="1"/>
</dbReference>
<dbReference type="PANTHER" id="PTHR33383:SF1">
    <property type="entry name" value="MEMBRANE PROTEIN INSERTION EFFICIENCY FACTOR-RELATED"/>
    <property type="match status" value="1"/>
</dbReference>
<keyword evidence="1" id="KW-1003">Cell membrane</keyword>
<name>K1YWM4_9BACT</name>
<accession>K1YWM4</accession>
<comment type="similarity">
    <text evidence="1">Belongs to the UPF0161 family.</text>
</comment>
<dbReference type="SMART" id="SM01234">
    <property type="entry name" value="Haemolytic"/>
    <property type="match status" value="1"/>
</dbReference>
<organism evidence="2">
    <name type="scientific">uncultured bacterium</name>
    <name type="common">gcode 4</name>
    <dbReference type="NCBI Taxonomy" id="1234023"/>
    <lineage>
        <taxon>Bacteria</taxon>
        <taxon>environmental samples</taxon>
    </lineage>
</organism>
<dbReference type="Pfam" id="PF01809">
    <property type="entry name" value="YidD"/>
    <property type="match status" value="1"/>
</dbReference>
<evidence type="ECO:0000313" key="2">
    <source>
        <dbReference type="EMBL" id="EKD29639.1"/>
    </source>
</evidence>
<comment type="subcellular location">
    <subcellularLocation>
        <location evidence="1">Cell membrane</location>
        <topology evidence="1">Peripheral membrane protein</topology>
        <orientation evidence="1">Cytoplasmic side</orientation>
    </subcellularLocation>
</comment>
<keyword evidence="1" id="KW-0472">Membrane</keyword>